<evidence type="ECO:0000313" key="5">
    <source>
        <dbReference type="EMBL" id="MCM3714718.1"/>
    </source>
</evidence>
<dbReference type="PANTHER" id="PTHR38465:SF1">
    <property type="entry name" value="HTH-TYPE TRANSCRIPTIONAL REGULATOR MJ1563-RELATED"/>
    <property type="match status" value="1"/>
</dbReference>
<sequence>MLENKEDEWQRLEEARERFIHELSKNIYLYGISESVGRLYGTVLFAESPMTLDQMSQELKMSKTSMSTGIRALLEANMVERVWQKGVRKDLYETENDWYKSFSTVFVKRWRTSVDNNLKAVNKLRSTLEELSGTEDETLQKTIETDTAKLDHAQRYYEWLQEVIALFESEEIFKIIPKK</sequence>
<keyword evidence="3 4" id="KW-0804">Transcription</keyword>
<dbReference type="Proteomes" id="UP001139179">
    <property type="component" value="Unassembled WGS sequence"/>
</dbReference>
<dbReference type="EMBL" id="JAMBOL010000009">
    <property type="protein sequence ID" value="MCM3714718.1"/>
    <property type="molecule type" value="Genomic_DNA"/>
</dbReference>
<dbReference type="RefSeq" id="WP_251223485.1">
    <property type="nucleotide sequence ID" value="NZ_JAMBOL010000009.1"/>
</dbReference>
<protein>
    <recommendedName>
        <fullName evidence="4">HTH-type transcriptional regulator</fullName>
    </recommendedName>
</protein>
<dbReference type="InterPro" id="IPR026282">
    <property type="entry name" value="MJ1563"/>
</dbReference>
<dbReference type="PIRSF" id="PIRSF006707">
    <property type="entry name" value="MJ1563"/>
    <property type="match status" value="1"/>
</dbReference>
<comment type="caution">
    <text evidence="5">The sequence shown here is derived from an EMBL/GenBank/DDBJ whole genome shotgun (WGS) entry which is preliminary data.</text>
</comment>
<comment type="similarity">
    <text evidence="4">Belongs to the GbsR family.</text>
</comment>
<dbReference type="GO" id="GO:0003677">
    <property type="term" value="F:DNA binding"/>
    <property type="evidence" value="ECO:0007669"/>
    <property type="project" value="UniProtKB-UniRule"/>
</dbReference>
<keyword evidence="6" id="KW-1185">Reference proteome</keyword>
<evidence type="ECO:0000256" key="3">
    <source>
        <dbReference type="ARBA" id="ARBA00023163"/>
    </source>
</evidence>
<reference evidence="5" key="1">
    <citation type="submission" date="2022-05" db="EMBL/GenBank/DDBJ databases">
        <title>Comparative Genomics of Spacecraft Associated Microbes.</title>
        <authorList>
            <person name="Tran M.T."/>
            <person name="Wright A."/>
            <person name="Seuylemezian A."/>
            <person name="Eisen J."/>
            <person name="Coil D."/>
        </authorList>
    </citation>
    <scope>NUCLEOTIDE SEQUENCE</scope>
    <source>
        <strain evidence="5">214.1.1</strain>
    </source>
</reference>
<evidence type="ECO:0000256" key="4">
    <source>
        <dbReference type="PIRNR" id="PIRNR006707"/>
    </source>
</evidence>
<dbReference type="InterPro" id="IPR036390">
    <property type="entry name" value="WH_DNA-bd_sf"/>
</dbReference>
<dbReference type="PANTHER" id="PTHR38465">
    <property type="entry name" value="HTH-TYPE TRANSCRIPTIONAL REGULATOR MJ1563-RELATED"/>
    <property type="match status" value="1"/>
</dbReference>
<proteinExistence type="inferred from homology"/>
<dbReference type="InterPro" id="IPR036388">
    <property type="entry name" value="WH-like_DNA-bd_sf"/>
</dbReference>
<name>A0A9X2DSZ0_9BACI</name>
<accession>A0A9X2DSZ0</accession>
<dbReference type="Gene3D" id="1.10.10.10">
    <property type="entry name" value="Winged helix-like DNA-binding domain superfamily/Winged helix DNA-binding domain"/>
    <property type="match status" value="1"/>
</dbReference>
<organism evidence="5 6">
    <name type="scientific">Halalkalibacter oceani</name>
    <dbReference type="NCBI Taxonomy" id="1653776"/>
    <lineage>
        <taxon>Bacteria</taxon>
        <taxon>Bacillati</taxon>
        <taxon>Bacillota</taxon>
        <taxon>Bacilli</taxon>
        <taxon>Bacillales</taxon>
        <taxon>Bacillaceae</taxon>
        <taxon>Halalkalibacter</taxon>
    </lineage>
</organism>
<dbReference type="SUPFAM" id="SSF46785">
    <property type="entry name" value="Winged helix' DNA-binding domain"/>
    <property type="match status" value="1"/>
</dbReference>
<evidence type="ECO:0000313" key="6">
    <source>
        <dbReference type="Proteomes" id="UP001139179"/>
    </source>
</evidence>
<evidence type="ECO:0000256" key="1">
    <source>
        <dbReference type="ARBA" id="ARBA00023015"/>
    </source>
</evidence>
<keyword evidence="1 4" id="KW-0805">Transcription regulation</keyword>
<dbReference type="InterPro" id="IPR052362">
    <property type="entry name" value="HTH-GbsR_regulator"/>
</dbReference>
<gene>
    <name evidence="5" type="ORF">M3202_11575</name>
</gene>
<evidence type="ECO:0000256" key="2">
    <source>
        <dbReference type="ARBA" id="ARBA00023125"/>
    </source>
</evidence>
<dbReference type="AlphaFoldDB" id="A0A9X2DSZ0"/>
<keyword evidence="2 4" id="KW-0238">DNA-binding</keyword>